<evidence type="ECO:0000313" key="1">
    <source>
        <dbReference type="EMBL" id="KAJ7662393.1"/>
    </source>
</evidence>
<gene>
    <name evidence="1" type="ORF">B0H17DRAFT_850534</name>
</gene>
<feature type="non-terminal residue" evidence="1">
    <location>
        <position position="106"/>
    </location>
</feature>
<dbReference type="Proteomes" id="UP001221757">
    <property type="component" value="Unassembled WGS sequence"/>
</dbReference>
<comment type="caution">
    <text evidence="1">The sequence shown here is derived from an EMBL/GenBank/DDBJ whole genome shotgun (WGS) entry which is preliminary data.</text>
</comment>
<accession>A0AAD7CT36</accession>
<sequence>KPRCTNCKIKGHTKDNCFADGGGKVNERPDWWIKQQEAAKKNKAKQDDGYDNVAFLITSDFRDDAEAHSSSQSTGCDMIFDSGATRHFSPNRANFTNFKEIPPIPI</sequence>
<reference evidence="1" key="1">
    <citation type="submission" date="2023-03" db="EMBL/GenBank/DDBJ databases">
        <title>Massive genome expansion in bonnet fungi (Mycena s.s.) driven by repeated elements and novel gene families across ecological guilds.</title>
        <authorList>
            <consortium name="Lawrence Berkeley National Laboratory"/>
            <person name="Harder C.B."/>
            <person name="Miyauchi S."/>
            <person name="Viragh M."/>
            <person name="Kuo A."/>
            <person name="Thoen E."/>
            <person name="Andreopoulos B."/>
            <person name="Lu D."/>
            <person name="Skrede I."/>
            <person name="Drula E."/>
            <person name="Henrissat B."/>
            <person name="Morin E."/>
            <person name="Kohler A."/>
            <person name="Barry K."/>
            <person name="LaButti K."/>
            <person name="Morin E."/>
            <person name="Salamov A."/>
            <person name="Lipzen A."/>
            <person name="Mereny Z."/>
            <person name="Hegedus B."/>
            <person name="Baldrian P."/>
            <person name="Stursova M."/>
            <person name="Weitz H."/>
            <person name="Taylor A."/>
            <person name="Grigoriev I.V."/>
            <person name="Nagy L.G."/>
            <person name="Martin F."/>
            <person name="Kauserud H."/>
        </authorList>
    </citation>
    <scope>NUCLEOTIDE SEQUENCE</scope>
    <source>
        <strain evidence="1">CBHHK067</strain>
    </source>
</reference>
<name>A0AAD7CT36_MYCRO</name>
<keyword evidence="2" id="KW-1185">Reference proteome</keyword>
<feature type="non-terminal residue" evidence="1">
    <location>
        <position position="1"/>
    </location>
</feature>
<proteinExistence type="predicted"/>
<evidence type="ECO:0000313" key="2">
    <source>
        <dbReference type="Proteomes" id="UP001221757"/>
    </source>
</evidence>
<protein>
    <submittedName>
        <fullName evidence="1">Uncharacterized protein</fullName>
    </submittedName>
</protein>
<dbReference type="EMBL" id="JARKIE010000241">
    <property type="protein sequence ID" value="KAJ7662393.1"/>
    <property type="molecule type" value="Genomic_DNA"/>
</dbReference>
<organism evidence="1 2">
    <name type="scientific">Mycena rosella</name>
    <name type="common">Pink bonnet</name>
    <name type="synonym">Agaricus rosellus</name>
    <dbReference type="NCBI Taxonomy" id="1033263"/>
    <lineage>
        <taxon>Eukaryota</taxon>
        <taxon>Fungi</taxon>
        <taxon>Dikarya</taxon>
        <taxon>Basidiomycota</taxon>
        <taxon>Agaricomycotina</taxon>
        <taxon>Agaricomycetes</taxon>
        <taxon>Agaricomycetidae</taxon>
        <taxon>Agaricales</taxon>
        <taxon>Marasmiineae</taxon>
        <taxon>Mycenaceae</taxon>
        <taxon>Mycena</taxon>
    </lineage>
</organism>
<dbReference type="AlphaFoldDB" id="A0AAD7CT36"/>